<dbReference type="CDD" id="cd09917">
    <property type="entry name" value="F-box_SF"/>
    <property type="match status" value="1"/>
</dbReference>
<protein>
    <submittedName>
        <fullName evidence="4 5">F-box/kelch-repeat protein At1g57790-like</fullName>
    </submittedName>
</protein>
<keyword evidence="3" id="KW-1185">Reference proteome</keyword>
<dbReference type="InterPro" id="IPR001810">
    <property type="entry name" value="F-box_dom"/>
</dbReference>
<evidence type="ECO:0000259" key="2">
    <source>
        <dbReference type="Pfam" id="PF03478"/>
    </source>
</evidence>
<dbReference type="Pfam" id="PF00646">
    <property type="entry name" value="F-box"/>
    <property type="match status" value="1"/>
</dbReference>
<dbReference type="SUPFAM" id="SSF81383">
    <property type="entry name" value="F-box domain"/>
    <property type="match status" value="1"/>
</dbReference>
<gene>
    <name evidence="4" type="primary">LOC103719377</name>
    <name evidence="5" type="synonym">LOC120108904</name>
</gene>
<evidence type="ECO:0000313" key="5">
    <source>
        <dbReference type="RefSeq" id="XP_038978548.1"/>
    </source>
</evidence>
<dbReference type="InterPro" id="IPR005174">
    <property type="entry name" value="KIB1-4_b-propeller"/>
</dbReference>
<dbReference type="InterPro" id="IPR036047">
    <property type="entry name" value="F-box-like_dom_sf"/>
</dbReference>
<feature type="domain" description="F-box" evidence="1">
    <location>
        <begin position="34"/>
        <end position="70"/>
    </location>
</feature>
<evidence type="ECO:0000313" key="3">
    <source>
        <dbReference type="Proteomes" id="UP000228380"/>
    </source>
</evidence>
<dbReference type="RefSeq" id="XP_008806811.2">
    <property type="nucleotide sequence ID" value="XM_008808589.2"/>
</dbReference>
<dbReference type="KEGG" id="pda:103719377"/>
<dbReference type="OrthoDB" id="642536at2759"/>
<dbReference type="KEGG" id="pda:120108904"/>
<dbReference type="Proteomes" id="UP000228380">
    <property type="component" value="Unplaced"/>
</dbReference>
<dbReference type="Pfam" id="PF03478">
    <property type="entry name" value="Beta-prop_KIB1-4"/>
    <property type="match status" value="1"/>
</dbReference>
<proteinExistence type="predicted"/>
<dbReference type="GeneID" id="103719377"/>
<reference evidence="4 5" key="1">
    <citation type="submission" date="2025-04" db="UniProtKB">
        <authorList>
            <consortium name="RefSeq"/>
        </authorList>
    </citation>
    <scope>IDENTIFICATION</scope>
    <source>
        <tissue evidence="4 5">Young leaves</tissue>
    </source>
</reference>
<dbReference type="Gene3D" id="1.20.1280.50">
    <property type="match status" value="1"/>
</dbReference>
<evidence type="ECO:0000313" key="4">
    <source>
        <dbReference type="RefSeq" id="XP_008806811.2"/>
    </source>
</evidence>
<dbReference type="RefSeq" id="XP_038978548.1">
    <property type="nucleotide sequence ID" value="XM_039122620.1"/>
</dbReference>
<dbReference type="PANTHER" id="PTHR33110:SF71">
    <property type="entry name" value="F-BOX_KELCH-REPEAT PROTEIN"/>
    <property type="match status" value="1"/>
</dbReference>
<dbReference type="PANTHER" id="PTHR33110">
    <property type="entry name" value="F-BOX/KELCH-REPEAT PROTEIN-RELATED"/>
    <property type="match status" value="1"/>
</dbReference>
<accession>A0A8B7CV59</accession>
<organism evidence="3 4">
    <name type="scientific">Phoenix dactylifera</name>
    <name type="common">Date palm</name>
    <dbReference type="NCBI Taxonomy" id="42345"/>
    <lineage>
        <taxon>Eukaryota</taxon>
        <taxon>Viridiplantae</taxon>
        <taxon>Streptophyta</taxon>
        <taxon>Embryophyta</taxon>
        <taxon>Tracheophyta</taxon>
        <taxon>Spermatophyta</taxon>
        <taxon>Magnoliopsida</taxon>
        <taxon>Liliopsida</taxon>
        <taxon>Arecaceae</taxon>
        <taxon>Coryphoideae</taxon>
        <taxon>Phoeniceae</taxon>
        <taxon>Phoenix</taxon>
    </lineage>
</organism>
<feature type="domain" description="KIB1-4 beta-propeller" evidence="2">
    <location>
        <begin position="92"/>
        <end position="343"/>
    </location>
</feature>
<dbReference type="AlphaFoldDB" id="A0A8B7CV59"/>
<evidence type="ECO:0000259" key="1">
    <source>
        <dbReference type="Pfam" id="PF00646"/>
    </source>
</evidence>
<sequence length="385" mass="43159">MDSKHQTILKKPMGTLAKKKTIKTYNNSSSSSVWADLHESLLGLILDHLPLPDQLQFSLVCRSWRALAVTRPVTVPLLMLPPDDPGSETRTFYSPLDGTYHDVPLPGSSKKLCLASSHGWLLFADPYSDERFLHHPFSNARIDLPPWPFSSIPVDATVGLSLPPTDPGCVVVFMFDSCFVYCTIGDAAWSTVAMSSRWPTVVDCDAVACNGRLYVVSPCRQLGVVDVFNGVPRLSWLDLDDSRVRRVWPDVHKRWYVLEASGTILLVFKDSKTWYPKVFMADMDEMAWLEVEGFRDRALFLGKGGSFSVSNAGRIGQGNRIHFALQRWGYPTGEDRRFMVVYNMDGKHGHASWLLQSSWAKFSILDTNDIGWESSHWLLASTGGL</sequence>
<name>A0A8B7CV59_PHODC</name>